<feature type="transmembrane region" description="Helical" evidence="6">
    <location>
        <begin position="237"/>
        <end position="257"/>
    </location>
</feature>
<dbReference type="InterPro" id="IPR013525">
    <property type="entry name" value="ABC2_TM"/>
</dbReference>
<dbReference type="GO" id="GO:0140359">
    <property type="term" value="F:ABC-type transporter activity"/>
    <property type="evidence" value="ECO:0007669"/>
    <property type="project" value="InterPro"/>
</dbReference>
<keyword evidence="3 6" id="KW-1133">Transmembrane helix</keyword>
<dbReference type="PROSITE" id="PS51012">
    <property type="entry name" value="ABC_TM2"/>
    <property type="match status" value="1"/>
</dbReference>
<dbReference type="Proteomes" id="UP000682416">
    <property type="component" value="Chromosome"/>
</dbReference>
<evidence type="ECO:0000256" key="2">
    <source>
        <dbReference type="ARBA" id="ARBA00022692"/>
    </source>
</evidence>
<dbReference type="PIRSF" id="PIRSF006648">
    <property type="entry name" value="DrrB"/>
    <property type="match status" value="1"/>
</dbReference>
<feature type="domain" description="ABC transmembrane type-2" evidence="7">
    <location>
        <begin position="27"/>
        <end position="260"/>
    </location>
</feature>
<sequence length="266" mass="27899">MNVLARSVSDSGVVAHRNLLHVVRTPGSMVAGVIQPVMFVLLLAFVFGGSLGGAQYREFLIGGIFAQTLLFNSSFTAVGLANDLQQGIVDRYRSLPMSRIAVILGRTLSDLATSSLSLLVTAACGLAIGWRVTTGASEVLLGVALLLFFAFATSWIGVFIALTARSVEVAQSLGLVWLFPVAFVSGAFVSIEGMPAPLRVVAEWNPVTAVASAARELFGNAPPPGLAQPTGWPAENAVLYAVLSSAVVIAVFAPLALRRYVLISAR</sequence>
<dbReference type="EMBL" id="CP074402">
    <property type="protein sequence ID" value="QVJ01860.1"/>
    <property type="molecule type" value="Genomic_DNA"/>
</dbReference>
<comment type="similarity">
    <text evidence="6">Belongs to the ABC-2 integral membrane protein family.</text>
</comment>
<feature type="transmembrane region" description="Helical" evidence="6">
    <location>
        <begin position="174"/>
        <end position="191"/>
    </location>
</feature>
<feature type="transmembrane region" description="Helical" evidence="6">
    <location>
        <begin position="27"/>
        <end position="47"/>
    </location>
</feature>
<evidence type="ECO:0000259" key="7">
    <source>
        <dbReference type="PROSITE" id="PS51012"/>
    </source>
</evidence>
<dbReference type="InterPro" id="IPR047817">
    <property type="entry name" value="ABC2_TM_bact-type"/>
</dbReference>
<comment type="subcellular location">
    <subcellularLocation>
        <location evidence="6">Cell membrane</location>
        <topology evidence="6">Multi-pass membrane protein</topology>
    </subcellularLocation>
    <subcellularLocation>
        <location evidence="1">Membrane</location>
        <topology evidence="1">Multi-pass membrane protein</topology>
    </subcellularLocation>
</comment>
<keyword evidence="6" id="KW-1003">Cell membrane</keyword>
<feature type="transmembrane region" description="Helical" evidence="6">
    <location>
        <begin position="140"/>
        <end position="162"/>
    </location>
</feature>
<keyword evidence="5" id="KW-0046">Antibiotic resistance</keyword>
<proteinExistence type="inferred from homology"/>
<evidence type="ECO:0000256" key="1">
    <source>
        <dbReference type="ARBA" id="ARBA00004141"/>
    </source>
</evidence>
<feature type="transmembrane region" description="Helical" evidence="6">
    <location>
        <begin position="59"/>
        <end position="82"/>
    </location>
</feature>
<evidence type="ECO:0000256" key="6">
    <source>
        <dbReference type="RuleBase" id="RU361157"/>
    </source>
</evidence>
<dbReference type="RefSeq" id="WP_431870971.1">
    <property type="nucleotide sequence ID" value="NZ_CBDRIY010000020.1"/>
</dbReference>
<keyword evidence="4 6" id="KW-0472">Membrane</keyword>
<dbReference type="KEGG" id="nec:KGD82_02340"/>
<keyword evidence="6" id="KW-0813">Transport</keyword>
<dbReference type="AlphaFoldDB" id="A0A975LA72"/>
<protein>
    <recommendedName>
        <fullName evidence="6">Transport permease protein</fullName>
    </recommendedName>
</protein>
<evidence type="ECO:0000256" key="4">
    <source>
        <dbReference type="ARBA" id="ARBA00023136"/>
    </source>
</evidence>
<reference evidence="8" key="1">
    <citation type="submission" date="2021-05" db="EMBL/GenBank/DDBJ databases">
        <authorList>
            <person name="Kaiqin L."/>
            <person name="Jian G."/>
        </authorList>
    </citation>
    <scope>NUCLEOTIDE SEQUENCE</scope>
    <source>
        <strain evidence="8">HDS5</strain>
    </source>
</reference>
<dbReference type="InterPro" id="IPR000412">
    <property type="entry name" value="ABC_2_transport"/>
</dbReference>
<dbReference type="GO" id="GO:0043190">
    <property type="term" value="C:ATP-binding cassette (ABC) transporter complex"/>
    <property type="evidence" value="ECO:0007669"/>
    <property type="project" value="InterPro"/>
</dbReference>
<dbReference type="Pfam" id="PF01061">
    <property type="entry name" value="ABC2_membrane"/>
    <property type="match status" value="1"/>
</dbReference>
<organism evidence="8 9">
    <name type="scientific">Nocardiopsis eucommiae</name>
    <dbReference type="NCBI Taxonomy" id="2831970"/>
    <lineage>
        <taxon>Bacteria</taxon>
        <taxon>Bacillati</taxon>
        <taxon>Actinomycetota</taxon>
        <taxon>Actinomycetes</taxon>
        <taxon>Streptosporangiales</taxon>
        <taxon>Nocardiopsidaceae</taxon>
        <taxon>Nocardiopsis</taxon>
    </lineage>
</organism>
<dbReference type="PANTHER" id="PTHR43229:SF2">
    <property type="entry name" value="NODULATION PROTEIN J"/>
    <property type="match status" value="1"/>
</dbReference>
<dbReference type="GO" id="GO:0046677">
    <property type="term" value="P:response to antibiotic"/>
    <property type="evidence" value="ECO:0007669"/>
    <property type="project" value="UniProtKB-KW"/>
</dbReference>
<dbReference type="InterPro" id="IPR051784">
    <property type="entry name" value="Nod_factor_ABC_transporter"/>
</dbReference>
<dbReference type="PANTHER" id="PTHR43229">
    <property type="entry name" value="NODULATION PROTEIN J"/>
    <property type="match status" value="1"/>
</dbReference>
<name>A0A975LA72_9ACTN</name>
<evidence type="ECO:0000256" key="3">
    <source>
        <dbReference type="ARBA" id="ARBA00022989"/>
    </source>
</evidence>
<accession>A0A975LA72</accession>
<evidence type="ECO:0000256" key="5">
    <source>
        <dbReference type="ARBA" id="ARBA00023251"/>
    </source>
</evidence>
<keyword evidence="9" id="KW-1185">Reference proteome</keyword>
<gene>
    <name evidence="8" type="ORF">KGD82_02340</name>
</gene>
<keyword evidence="2 6" id="KW-0812">Transmembrane</keyword>
<evidence type="ECO:0000313" key="8">
    <source>
        <dbReference type="EMBL" id="QVJ01860.1"/>
    </source>
</evidence>
<evidence type="ECO:0000313" key="9">
    <source>
        <dbReference type="Proteomes" id="UP000682416"/>
    </source>
</evidence>
<feature type="transmembrane region" description="Helical" evidence="6">
    <location>
        <begin position="103"/>
        <end position="128"/>
    </location>
</feature>